<dbReference type="PANTHER" id="PTHR43221:SF2">
    <property type="entry name" value="PROTEASE HTPX HOMOLOG"/>
    <property type="match status" value="1"/>
</dbReference>
<accession>A0ABW2T1Q8</accession>
<evidence type="ECO:0000259" key="12">
    <source>
        <dbReference type="Pfam" id="PF01435"/>
    </source>
</evidence>
<feature type="transmembrane region" description="Helical" evidence="11">
    <location>
        <begin position="73"/>
        <end position="94"/>
    </location>
</feature>
<feature type="transmembrane region" description="Helical" evidence="11">
    <location>
        <begin position="498"/>
        <end position="518"/>
    </location>
</feature>
<dbReference type="EC" id="3.4.24.-" evidence="13"/>
<feature type="transmembrane region" description="Helical" evidence="11">
    <location>
        <begin position="662"/>
        <end position="688"/>
    </location>
</feature>
<keyword evidence="7" id="KW-0862">Zinc</keyword>
<feature type="transmembrane region" description="Helical" evidence="11">
    <location>
        <begin position="539"/>
        <end position="565"/>
    </location>
</feature>
<evidence type="ECO:0000256" key="3">
    <source>
        <dbReference type="ARBA" id="ARBA00022670"/>
    </source>
</evidence>
<evidence type="ECO:0000256" key="11">
    <source>
        <dbReference type="SAM" id="Phobius"/>
    </source>
</evidence>
<reference evidence="14" key="1">
    <citation type="journal article" date="2019" name="Int. J. Syst. Evol. Microbiol.">
        <title>The Global Catalogue of Microorganisms (GCM) 10K type strain sequencing project: providing services to taxonomists for standard genome sequencing and annotation.</title>
        <authorList>
            <consortium name="The Broad Institute Genomics Platform"/>
            <consortium name="The Broad Institute Genome Sequencing Center for Infectious Disease"/>
            <person name="Wu L."/>
            <person name="Ma J."/>
        </authorList>
    </citation>
    <scope>NUCLEOTIDE SEQUENCE [LARGE SCALE GENOMIC DNA]</scope>
    <source>
        <strain evidence="14">JCM 10083</strain>
    </source>
</reference>
<keyword evidence="3" id="KW-0645">Protease</keyword>
<feature type="transmembrane region" description="Helical" evidence="11">
    <location>
        <begin position="618"/>
        <end position="642"/>
    </location>
</feature>
<feature type="transmembrane region" description="Helical" evidence="11">
    <location>
        <begin position="457"/>
        <end position="478"/>
    </location>
</feature>
<feature type="transmembrane region" description="Helical" evidence="11">
    <location>
        <begin position="315"/>
        <end position="336"/>
    </location>
</feature>
<evidence type="ECO:0000256" key="9">
    <source>
        <dbReference type="ARBA" id="ARBA00023049"/>
    </source>
</evidence>
<proteinExistence type="predicted"/>
<evidence type="ECO:0000256" key="8">
    <source>
        <dbReference type="ARBA" id="ARBA00022989"/>
    </source>
</evidence>
<feature type="transmembrane region" description="Helical" evidence="11">
    <location>
        <begin position="12"/>
        <end position="32"/>
    </location>
</feature>
<sequence>MTATPFTLPTATTTRFVLLIGLSALTAIYLASPVSRIGPMQLECAVAADRQAVTGRAAQVVSTYLTCDRDAHLWNALFDVVVIALFLLVVVLLHNAAPAITSRRQHLLPLPVAAYPEASARVERLIAEAGLQGRVTILVNPHDDGDSGRAFGRFGSRRVRLSFGLIRRYPESEPELNAVMRHELAHVRNRDLNITGLTLASWWTFALAVTVMLVFVMTGPLRELPGRAIPLLLTLAIAFLTTVAVARVREHYADVRAAEANLAAEDPAFPPNAVDLARADSRWVRSWRRTLLWHPTVQSRKRVVDDPAWLLRPNLLDMFLTGVTSALTFPYLTVFATDLLGDEGRNAYLLAGTIQGPLVAAVAGTSLWRGVLRARESGLPVPGGIGSGMALAAGLYIGLLSLLFTIDGNLAQLLVRDIRLGVVAALLLMVICIAFCRWNAVTATAWLGVSARPRLPLAAAVPVGGLLFGTLFANWYAAAGGLPAEISLPFLQLVYQTVSGLADLSTLMALVLALLLPLSARLRRPLEKHTLSVVPRGAVVVPVGCVVILTTGGALLLPEGLNAWLTRLLLPLAPAFAGEAHAEGWSAVIATGTSALVAGFATALVVSRSNRSGLGPVYGLLTSYLVGMTLPLVFTVRATIILCGRSAPLCTPNSLAGYLGALALLHGAMALTAGTVGTLAGSGIGALLRTTRRKPVRAPAGGATDVQDFRPARRSGATALGAAGVLAVTLVLVLAGGHTWLQVNGVTAPSQIKGTPVFTEVTASAPTHRTPLRQSCEWIYRRGANMGLGSAYNRYLLDISLAATGSDSRGLDALGRALLDSLRQGDLAGREQSRIAVSNLCIIWLWYFSQGGTGSTA</sequence>
<evidence type="ECO:0000256" key="1">
    <source>
        <dbReference type="ARBA" id="ARBA00001947"/>
    </source>
</evidence>
<feature type="transmembrane region" description="Helical" evidence="11">
    <location>
        <begin position="384"/>
        <end position="406"/>
    </location>
</feature>
<keyword evidence="14" id="KW-1185">Reference proteome</keyword>
<dbReference type="Gene3D" id="3.30.2010.10">
    <property type="entry name" value="Metalloproteases ('zincins'), catalytic domain"/>
    <property type="match status" value="1"/>
</dbReference>
<dbReference type="RefSeq" id="WP_343964397.1">
    <property type="nucleotide sequence ID" value="NZ_BAAAGK010000023.1"/>
</dbReference>
<evidence type="ECO:0000256" key="6">
    <source>
        <dbReference type="ARBA" id="ARBA00022801"/>
    </source>
</evidence>
<feature type="transmembrane region" description="Helical" evidence="11">
    <location>
        <begin position="585"/>
        <end position="606"/>
    </location>
</feature>
<protein>
    <submittedName>
        <fullName evidence="13">M48 family metallopeptidase</fullName>
        <ecNumber evidence="13">3.4.24.-</ecNumber>
    </submittedName>
</protein>
<dbReference type="InterPro" id="IPR050083">
    <property type="entry name" value="HtpX_protease"/>
</dbReference>
<feature type="transmembrane region" description="Helical" evidence="11">
    <location>
        <begin position="418"/>
        <end position="436"/>
    </location>
</feature>
<keyword evidence="2" id="KW-1003">Cell membrane</keyword>
<dbReference type="InterPro" id="IPR001915">
    <property type="entry name" value="Peptidase_M48"/>
</dbReference>
<keyword evidence="6 13" id="KW-0378">Hydrolase</keyword>
<feature type="transmembrane region" description="Helical" evidence="11">
    <location>
        <begin position="228"/>
        <end position="246"/>
    </location>
</feature>
<keyword evidence="5" id="KW-0479">Metal-binding</keyword>
<evidence type="ECO:0000256" key="2">
    <source>
        <dbReference type="ARBA" id="ARBA00022475"/>
    </source>
</evidence>
<keyword evidence="9" id="KW-0482">Metalloprotease</keyword>
<keyword evidence="4 11" id="KW-0812">Transmembrane</keyword>
<gene>
    <name evidence="13" type="ORF">ACFQVD_19255</name>
</gene>
<dbReference type="Proteomes" id="UP001596514">
    <property type="component" value="Unassembled WGS sequence"/>
</dbReference>
<name>A0ABW2T1Q8_9ACTN</name>
<evidence type="ECO:0000256" key="10">
    <source>
        <dbReference type="ARBA" id="ARBA00023136"/>
    </source>
</evidence>
<evidence type="ECO:0000313" key="13">
    <source>
        <dbReference type="EMBL" id="MFC7602240.1"/>
    </source>
</evidence>
<evidence type="ECO:0000256" key="5">
    <source>
        <dbReference type="ARBA" id="ARBA00022723"/>
    </source>
</evidence>
<keyword evidence="10 11" id="KW-0472">Membrane</keyword>
<feature type="transmembrane region" description="Helical" evidence="11">
    <location>
        <begin position="719"/>
        <end position="741"/>
    </location>
</feature>
<feature type="transmembrane region" description="Helical" evidence="11">
    <location>
        <begin position="194"/>
        <end position="216"/>
    </location>
</feature>
<dbReference type="GO" id="GO:0016787">
    <property type="term" value="F:hydrolase activity"/>
    <property type="evidence" value="ECO:0007669"/>
    <property type="project" value="UniProtKB-KW"/>
</dbReference>
<evidence type="ECO:0000256" key="4">
    <source>
        <dbReference type="ARBA" id="ARBA00022692"/>
    </source>
</evidence>
<comment type="caution">
    <text evidence="13">The sequence shown here is derived from an EMBL/GenBank/DDBJ whole genome shotgun (WGS) entry which is preliminary data.</text>
</comment>
<comment type="cofactor">
    <cofactor evidence="1">
        <name>Zn(2+)</name>
        <dbReference type="ChEBI" id="CHEBI:29105"/>
    </cofactor>
</comment>
<keyword evidence="8 11" id="KW-1133">Transmembrane helix</keyword>
<organism evidence="13 14">
    <name type="scientific">Streptosporangium amethystogenes subsp. fukuiense</name>
    <dbReference type="NCBI Taxonomy" id="698418"/>
    <lineage>
        <taxon>Bacteria</taxon>
        <taxon>Bacillati</taxon>
        <taxon>Actinomycetota</taxon>
        <taxon>Actinomycetes</taxon>
        <taxon>Streptosporangiales</taxon>
        <taxon>Streptosporangiaceae</taxon>
        <taxon>Streptosporangium</taxon>
    </lineage>
</organism>
<dbReference type="PANTHER" id="PTHR43221">
    <property type="entry name" value="PROTEASE HTPX"/>
    <property type="match status" value="1"/>
</dbReference>
<feature type="domain" description="Peptidase M48" evidence="12">
    <location>
        <begin position="120"/>
        <end position="300"/>
    </location>
</feature>
<evidence type="ECO:0000313" key="14">
    <source>
        <dbReference type="Proteomes" id="UP001596514"/>
    </source>
</evidence>
<evidence type="ECO:0000256" key="7">
    <source>
        <dbReference type="ARBA" id="ARBA00022833"/>
    </source>
</evidence>
<dbReference type="Pfam" id="PF01435">
    <property type="entry name" value="Peptidase_M48"/>
    <property type="match status" value="1"/>
</dbReference>
<dbReference type="EMBL" id="JBHTEE010000001">
    <property type="protein sequence ID" value="MFC7602240.1"/>
    <property type="molecule type" value="Genomic_DNA"/>
</dbReference>
<feature type="transmembrane region" description="Helical" evidence="11">
    <location>
        <begin position="348"/>
        <end position="372"/>
    </location>
</feature>